<dbReference type="AlphaFoldDB" id="A0A6I3MCE2"/>
<accession>A0A6I3MCE2</accession>
<proteinExistence type="predicted"/>
<dbReference type="GO" id="GO:0003700">
    <property type="term" value="F:DNA-binding transcription factor activity"/>
    <property type="evidence" value="ECO:0007669"/>
    <property type="project" value="InterPro"/>
</dbReference>
<dbReference type="PANTHER" id="PTHR33164">
    <property type="entry name" value="TRANSCRIPTIONAL REGULATOR, MARR FAMILY"/>
    <property type="match status" value="1"/>
</dbReference>
<evidence type="ECO:0000259" key="2">
    <source>
        <dbReference type="PROSITE" id="PS50995"/>
    </source>
</evidence>
<feature type="compositionally biased region" description="Low complexity" evidence="1">
    <location>
        <begin position="174"/>
        <end position="183"/>
    </location>
</feature>
<dbReference type="RefSeq" id="WP_328289236.1">
    <property type="nucleotide sequence ID" value="NZ_BAAAIB010000002.1"/>
</dbReference>
<dbReference type="SMART" id="SM00347">
    <property type="entry name" value="HTH_MARR"/>
    <property type="match status" value="1"/>
</dbReference>
<evidence type="ECO:0000313" key="3">
    <source>
        <dbReference type="EMBL" id="MTH69667.1"/>
    </source>
</evidence>
<feature type="region of interest" description="Disordered" evidence="1">
    <location>
        <begin position="170"/>
        <end position="213"/>
    </location>
</feature>
<dbReference type="PROSITE" id="PS50995">
    <property type="entry name" value="HTH_MARR_2"/>
    <property type="match status" value="1"/>
</dbReference>
<keyword evidence="4" id="KW-1185">Reference proteome</keyword>
<dbReference type="Pfam" id="PF12802">
    <property type="entry name" value="MarR_2"/>
    <property type="match status" value="1"/>
</dbReference>
<dbReference type="InterPro" id="IPR039422">
    <property type="entry name" value="MarR/SlyA-like"/>
</dbReference>
<dbReference type="SUPFAM" id="SSF46785">
    <property type="entry name" value="Winged helix' DNA-binding domain"/>
    <property type="match status" value="1"/>
</dbReference>
<comment type="caution">
    <text evidence="3">The sequence shown here is derived from an EMBL/GenBank/DDBJ whole genome shotgun (WGS) entry which is preliminary data.</text>
</comment>
<dbReference type="EMBL" id="WMLB01000033">
    <property type="protein sequence ID" value="MTH69667.1"/>
    <property type="molecule type" value="Genomic_DNA"/>
</dbReference>
<reference evidence="3 4" key="1">
    <citation type="submission" date="2019-11" db="EMBL/GenBank/DDBJ databases">
        <title>Agromyces kandeliae sp. nov., isolated from mangrove soil.</title>
        <authorList>
            <person name="Wang R."/>
        </authorList>
    </citation>
    <scope>NUCLEOTIDE SEQUENCE [LARGE SCALE GENOMIC DNA]</scope>
    <source>
        <strain evidence="3 4">JCM 11433</strain>
    </source>
</reference>
<protein>
    <submittedName>
        <fullName evidence="3">MarR family transcriptional regulator</fullName>
    </submittedName>
</protein>
<dbReference type="GO" id="GO:0006950">
    <property type="term" value="P:response to stress"/>
    <property type="evidence" value="ECO:0007669"/>
    <property type="project" value="TreeGrafter"/>
</dbReference>
<dbReference type="InterPro" id="IPR036388">
    <property type="entry name" value="WH-like_DNA-bd_sf"/>
</dbReference>
<evidence type="ECO:0000256" key="1">
    <source>
        <dbReference type="SAM" id="MobiDB-lite"/>
    </source>
</evidence>
<feature type="domain" description="HTH marR-type" evidence="2">
    <location>
        <begin position="24"/>
        <end position="160"/>
    </location>
</feature>
<dbReference type="Gene3D" id="1.10.10.10">
    <property type="entry name" value="Winged helix-like DNA-binding domain superfamily/Winged helix DNA-binding domain"/>
    <property type="match status" value="1"/>
</dbReference>
<dbReference type="PANTHER" id="PTHR33164:SF106">
    <property type="entry name" value="TRANSCRIPTIONAL REGULATORY PROTEIN"/>
    <property type="match status" value="1"/>
</dbReference>
<gene>
    <name evidence="3" type="ORF">GJ743_14955</name>
</gene>
<organism evidence="3 4">
    <name type="scientific">Agromyces bracchium</name>
    <dbReference type="NCBI Taxonomy" id="88376"/>
    <lineage>
        <taxon>Bacteria</taxon>
        <taxon>Bacillati</taxon>
        <taxon>Actinomycetota</taxon>
        <taxon>Actinomycetes</taxon>
        <taxon>Micrococcales</taxon>
        <taxon>Microbacteriaceae</taxon>
        <taxon>Agromyces</taxon>
    </lineage>
</organism>
<dbReference type="InterPro" id="IPR000835">
    <property type="entry name" value="HTH_MarR-typ"/>
</dbReference>
<dbReference type="InterPro" id="IPR036390">
    <property type="entry name" value="WH_DNA-bd_sf"/>
</dbReference>
<evidence type="ECO:0000313" key="4">
    <source>
        <dbReference type="Proteomes" id="UP000433071"/>
    </source>
</evidence>
<name>A0A6I3MCE2_9MICO</name>
<dbReference type="Proteomes" id="UP000433071">
    <property type="component" value="Unassembled WGS sequence"/>
</dbReference>
<sequence length="213" mass="23132">MSSRPSGFESSGYWYEADDSRLGSVDVLNLLRRYRAADQEMRRRTRDSMGMGETDLLALRYVLRAEREGEMLTPGMLAKLLGISTASTTVLIDRLERSGHLVRRPHPSDRRSLVVASTTDSDAEVRATLGRMHQAMIAVADGLDQRELGVVARFLAGMIEALELVEPHHDVDDSSVGDVPDVSITEPSDALPGNEGAARHRDGAGGDATSSEA</sequence>